<organism evidence="2 3">
    <name type="scientific">Campylobacter showae RM3277</name>
    <dbReference type="NCBI Taxonomy" id="553219"/>
    <lineage>
        <taxon>Bacteria</taxon>
        <taxon>Pseudomonadati</taxon>
        <taxon>Campylobacterota</taxon>
        <taxon>Epsilonproteobacteria</taxon>
        <taxon>Campylobacterales</taxon>
        <taxon>Campylobacteraceae</taxon>
        <taxon>Campylobacter</taxon>
    </lineage>
</organism>
<keyword evidence="1" id="KW-0472">Membrane</keyword>
<sequence>MVYEPSKFDYFLDKRFISCGLGYVLACFLLLTAIKFVKFKLTFYIS</sequence>
<dbReference type="Proteomes" id="UP000003107">
    <property type="component" value="Unassembled WGS sequence"/>
</dbReference>
<keyword evidence="1" id="KW-0812">Transmembrane</keyword>
<keyword evidence="3" id="KW-1185">Reference proteome</keyword>
<feature type="transmembrane region" description="Helical" evidence="1">
    <location>
        <begin position="15"/>
        <end position="37"/>
    </location>
</feature>
<protein>
    <submittedName>
        <fullName evidence="2">Uncharacterized protein</fullName>
    </submittedName>
</protein>
<gene>
    <name evidence="2" type="ORF">CAMSH0001_0773</name>
</gene>
<dbReference type="EMBL" id="ACVQ01000027">
    <property type="protein sequence ID" value="EET79163.1"/>
    <property type="molecule type" value="Genomic_DNA"/>
</dbReference>
<reference evidence="2 3" key="1">
    <citation type="submission" date="2009-07" db="EMBL/GenBank/DDBJ databases">
        <authorList>
            <person name="Madupu R."/>
            <person name="Sebastian Y."/>
            <person name="Durkin A.S."/>
            <person name="Torralba M."/>
            <person name="Methe B."/>
            <person name="Sutton G.G."/>
            <person name="Strausberg R.L."/>
            <person name="Nelson K.E."/>
        </authorList>
    </citation>
    <scope>NUCLEOTIDE SEQUENCE [LARGE SCALE GENOMIC DNA]</scope>
    <source>
        <strain evidence="2 3">RM3277</strain>
    </source>
</reference>
<proteinExistence type="predicted"/>
<evidence type="ECO:0000313" key="2">
    <source>
        <dbReference type="EMBL" id="EET79163.1"/>
    </source>
</evidence>
<comment type="caution">
    <text evidence="2">The sequence shown here is derived from an EMBL/GenBank/DDBJ whole genome shotgun (WGS) entry which is preliminary data.</text>
</comment>
<evidence type="ECO:0000256" key="1">
    <source>
        <dbReference type="SAM" id="Phobius"/>
    </source>
</evidence>
<keyword evidence="1" id="KW-1133">Transmembrane helix</keyword>
<evidence type="ECO:0000313" key="3">
    <source>
        <dbReference type="Proteomes" id="UP000003107"/>
    </source>
</evidence>
<name>C6RHE6_9BACT</name>
<accession>C6RHE6</accession>
<dbReference type="STRING" id="553219.CAMSH0001_0773"/>
<dbReference type="AlphaFoldDB" id="C6RHE6"/>